<dbReference type="OrthoDB" id="354287at2"/>
<evidence type="ECO:0000313" key="6">
    <source>
        <dbReference type="EMBL" id="OJH42505.1"/>
    </source>
</evidence>
<evidence type="ECO:0000256" key="4">
    <source>
        <dbReference type="SAM" id="Phobius"/>
    </source>
</evidence>
<feature type="transmembrane region" description="Helical" evidence="4">
    <location>
        <begin position="702"/>
        <end position="721"/>
    </location>
</feature>
<dbReference type="AlphaFoldDB" id="A0A1L9BJW5"/>
<feature type="transmembrane region" description="Helical" evidence="4">
    <location>
        <begin position="46"/>
        <end position="64"/>
    </location>
</feature>
<evidence type="ECO:0000313" key="7">
    <source>
        <dbReference type="Proteomes" id="UP000182229"/>
    </source>
</evidence>
<dbReference type="GO" id="GO:0007165">
    <property type="term" value="P:signal transduction"/>
    <property type="evidence" value="ECO:0007669"/>
    <property type="project" value="UniProtKB-KW"/>
</dbReference>
<evidence type="ECO:0000256" key="1">
    <source>
        <dbReference type="ARBA" id="ARBA00023224"/>
    </source>
</evidence>
<feature type="coiled-coil region" evidence="3">
    <location>
        <begin position="1068"/>
        <end position="1098"/>
    </location>
</feature>
<comment type="caution">
    <text evidence="6">The sequence shown here is derived from an EMBL/GenBank/DDBJ whole genome shotgun (WGS) entry which is preliminary data.</text>
</comment>
<keyword evidence="7" id="KW-1185">Reference proteome</keyword>
<feature type="domain" description="Methyl-accepting transducer" evidence="5">
    <location>
        <begin position="321"/>
        <end position="557"/>
    </location>
</feature>
<feature type="transmembrane region" description="Helical" evidence="4">
    <location>
        <begin position="182"/>
        <end position="204"/>
    </location>
</feature>
<feature type="transmembrane region" description="Helical" evidence="4">
    <location>
        <begin position="99"/>
        <end position="120"/>
    </location>
</feature>
<dbReference type="EMBL" id="MPIN01000001">
    <property type="protein sequence ID" value="OJH42505.1"/>
    <property type="molecule type" value="Genomic_DNA"/>
</dbReference>
<feature type="transmembrane region" description="Helical" evidence="4">
    <location>
        <begin position="649"/>
        <end position="668"/>
    </location>
</feature>
<dbReference type="Pfam" id="PF00015">
    <property type="entry name" value="MCPsignal"/>
    <property type="match status" value="2"/>
</dbReference>
<feature type="transmembrane region" description="Helical" evidence="4">
    <location>
        <begin position="611"/>
        <end position="634"/>
    </location>
</feature>
<dbReference type="SMART" id="SM00283">
    <property type="entry name" value="MA"/>
    <property type="match status" value="1"/>
</dbReference>
<dbReference type="Proteomes" id="UP000182229">
    <property type="component" value="Unassembled WGS sequence"/>
</dbReference>
<reference evidence="7" key="1">
    <citation type="submission" date="2016-11" db="EMBL/GenBank/DDBJ databases">
        <authorList>
            <person name="Shukria A."/>
            <person name="Stevens D.C."/>
        </authorList>
    </citation>
    <scope>NUCLEOTIDE SEQUENCE [LARGE SCALE GENOMIC DNA]</scope>
    <source>
        <strain evidence="7">Cbfe23</strain>
    </source>
</reference>
<accession>A0A1L9BJW5</accession>
<feature type="transmembrane region" description="Helical" evidence="4">
    <location>
        <begin position="242"/>
        <end position="262"/>
    </location>
</feature>
<dbReference type="SUPFAM" id="SSF58104">
    <property type="entry name" value="Methyl-accepting chemotaxis protein (MCP) signaling domain"/>
    <property type="match status" value="2"/>
</dbReference>
<organism evidence="6 7">
    <name type="scientific">Cystobacter ferrugineus</name>
    <dbReference type="NCBI Taxonomy" id="83449"/>
    <lineage>
        <taxon>Bacteria</taxon>
        <taxon>Pseudomonadati</taxon>
        <taxon>Myxococcota</taxon>
        <taxon>Myxococcia</taxon>
        <taxon>Myxococcales</taxon>
        <taxon>Cystobacterineae</taxon>
        <taxon>Archangiaceae</taxon>
        <taxon>Cystobacter</taxon>
    </lineage>
</organism>
<dbReference type="PROSITE" id="PS50111">
    <property type="entry name" value="CHEMOTAXIS_TRANSDUC_2"/>
    <property type="match status" value="2"/>
</dbReference>
<keyword evidence="4" id="KW-0472">Membrane</keyword>
<reference evidence="6 7" key="2">
    <citation type="submission" date="2016-12" db="EMBL/GenBank/DDBJ databases">
        <title>Draft Genome Sequence of Cystobacter ferrugineus Strain Cbfe23.</title>
        <authorList>
            <person name="Akbar S."/>
            <person name="Dowd S.E."/>
            <person name="Stevens D.C."/>
        </authorList>
    </citation>
    <scope>NUCLEOTIDE SEQUENCE [LARGE SCALE GENOMIC DNA]</scope>
    <source>
        <strain evidence="6 7">Cbfe23</strain>
    </source>
</reference>
<keyword evidence="1 2" id="KW-0807">Transducer</keyword>
<feature type="transmembrane region" description="Helical" evidence="4">
    <location>
        <begin position="733"/>
        <end position="753"/>
    </location>
</feature>
<dbReference type="RefSeq" id="WP_071896600.1">
    <property type="nucleotide sequence ID" value="NZ_MPIN01000001.1"/>
</dbReference>
<name>A0A1L9BJW5_9BACT</name>
<feature type="domain" description="Methyl-accepting transducer" evidence="5">
    <location>
        <begin position="916"/>
        <end position="1152"/>
    </location>
</feature>
<evidence type="ECO:0000256" key="2">
    <source>
        <dbReference type="PROSITE-ProRule" id="PRU00284"/>
    </source>
</evidence>
<keyword evidence="3" id="KW-0175">Coiled coil</keyword>
<dbReference type="STRING" id="83449.BON30_04745"/>
<dbReference type="PANTHER" id="PTHR32089">
    <property type="entry name" value="METHYL-ACCEPTING CHEMOTAXIS PROTEIN MCPB"/>
    <property type="match status" value="1"/>
</dbReference>
<sequence>MGDEEKSLLKSQFAAHVGALLLGTAPQTYLQGLVLGLEEPVHIQRMFLLNVPCFLVIYGLLVPLPCQVLTIRHALARVPGEPPGRRLVRLLELPRNLEMYHMAALALLVVFISTMNCLWFDRSLLLVVPCTLAQTLFAHFVSVQHVFWMEERLRPLALEELGRAPEVQLPWRGGIRWRTFRWYLPYTVALTFVCTLVMSATILWSQGRKAFRELAEALAARGLPDATGRLARQVAHLGSESLGPMLLLGAFLLVCGTLSAWWTAEQIARGARACRDSIERMALGAYHPPEWSSPDELGRLSVATASAFQGIERQARRVRESADALGRAAQVLDEARRSKEGGLSRQAAALEEMRVVSETIQRASLVAAQKAEKVLAMAGNAGTLLQTGETASAEGLTGLTAIREQVSAMRARVRELERHAGGIRAVAFLVKEFADQSRMISLNAELEAVRASDGSLGFRHVALKLRALAEQSIQSTLRVAEIVQGLLGAIRETVRLTDRSAEQVEASLRAVPESGEALHQLGAIIADVNHAAWRISTVTAQQREGILQLSQAVAGLSQSAAETLRQLEGSSQVTRRVEQVAGQVRTALREWGRGEVPSPETSAHEAQPRHLLLRGLFLSRLACLLGVLLPLAYLGGRLLGLDAWELRSAAARVLLPLCVLGGVLLPWWMDHRLVAHALAEEPASTRLERLLELPRRKLMRHLGLLAMSFATAAAACCVLYGRSLLLVLPCTGVLMLLCAFAGIPQTLWVEACIRPLALRELHRHPESPLSLGGVYWRRLRWYLPYLLGLTAACTLVPAVAVLARMGIESSRELMVELGPHHAPLVHHFLWKLLHEALPTVVFLGSFLTLCAGLSAWRMARQLDQGARELESSISSIAAGNPRPPAWISTDELGSLAVTTLSIFQRLWTLTQGLHGAAGQLGRAATELSASHEAQTRGLSMQMELLRRTAELAHEVERMSRDASRGAEAVLEGGIRAGTLHQSGLEALARGYEGLTDIRQQVTFLETRLQTLAQDAWRIRHITVSIKNLSDESDVLALNAAITAMQSGEPGQSFGVVAREVRVLADRSLQETREAARLLQELLQAIDETEAMVREGSARVQDSLARVDASGETLRQLFALVQEGHSSARQIAATIHQQGAGIAQVSQTVADVSQMMGEMMERLATSARVSEDVDRLAEQLRTAMRGPARP</sequence>
<dbReference type="GO" id="GO:0016020">
    <property type="term" value="C:membrane"/>
    <property type="evidence" value="ECO:0007669"/>
    <property type="project" value="InterPro"/>
</dbReference>
<evidence type="ECO:0000259" key="5">
    <source>
        <dbReference type="PROSITE" id="PS50111"/>
    </source>
</evidence>
<proteinExistence type="predicted"/>
<keyword evidence="4" id="KW-1133">Transmembrane helix</keyword>
<gene>
    <name evidence="6" type="ORF">BON30_04745</name>
</gene>
<dbReference type="PANTHER" id="PTHR32089:SF112">
    <property type="entry name" value="LYSOZYME-LIKE PROTEIN-RELATED"/>
    <property type="match status" value="1"/>
</dbReference>
<dbReference type="Gene3D" id="1.10.287.950">
    <property type="entry name" value="Methyl-accepting chemotaxis protein"/>
    <property type="match status" value="2"/>
</dbReference>
<keyword evidence="4" id="KW-0812">Transmembrane</keyword>
<feature type="transmembrane region" description="Helical" evidence="4">
    <location>
        <begin position="785"/>
        <end position="807"/>
    </location>
</feature>
<evidence type="ECO:0000256" key="3">
    <source>
        <dbReference type="SAM" id="Coils"/>
    </source>
</evidence>
<dbReference type="InterPro" id="IPR004089">
    <property type="entry name" value="MCPsignal_dom"/>
</dbReference>
<protein>
    <recommendedName>
        <fullName evidence="5">Methyl-accepting transducer domain-containing protein</fullName>
    </recommendedName>
</protein>